<accession>A0ABR1UG43</accession>
<dbReference type="Proteomes" id="UP001446871">
    <property type="component" value="Unassembled WGS sequence"/>
</dbReference>
<gene>
    <name evidence="1" type="ORF">PG996_011808</name>
</gene>
<protein>
    <submittedName>
        <fullName evidence="1">Uncharacterized protein</fullName>
    </submittedName>
</protein>
<comment type="caution">
    <text evidence="1">The sequence shown here is derived from an EMBL/GenBank/DDBJ whole genome shotgun (WGS) entry which is preliminary data.</text>
</comment>
<sequence>MSCQPRTSFASEEAIHTLTTVAHPRRAVNALVRQDYERFDAPAGDALSCHARILAVSDAAQIVDGYIAQRRREGVLAVVKTYEDLHANDPADGRVKEPGDLENGGRGSPMYEWFFAEVAALLGSDRLALLSAFYSNCTRQD</sequence>
<keyword evidence="2" id="KW-1185">Reference proteome</keyword>
<name>A0ABR1UG43_9PEZI</name>
<dbReference type="EMBL" id="JAQQWM010000007">
    <property type="protein sequence ID" value="KAK8057871.1"/>
    <property type="molecule type" value="Genomic_DNA"/>
</dbReference>
<evidence type="ECO:0000313" key="1">
    <source>
        <dbReference type="EMBL" id="KAK8057871.1"/>
    </source>
</evidence>
<organism evidence="1 2">
    <name type="scientific">Apiospora saccharicola</name>
    <dbReference type="NCBI Taxonomy" id="335842"/>
    <lineage>
        <taxon>Eukaryota</taxon>
        <taxon>Fungi</taxon>
        <taxon>Dikarya</taxon>
        <taxon>Ascomycota</taxon>
        <taxon>Pezizomycotina</taxon>
        <taxon>Sordariomycetes</taxon>
        <taxon>Xylariomycetidae</taxon>
        <taxon>Amphisphaeriales</taxon>
        <taxon>Apiosporaceae</taxon>
        <taxon>Apiospora</taxon>
    </lineage>
</organism>
<proteinExistence type="predicted"/>
<reference evidence="1 2" key="1">
    <citation type="submission" date="2023-01" db="EMBL/GenBank/DDBJ databases">
        <title>Analysis of 21 Apiospora genomes using comparative genomics revels a genus with tremendous synthesis potential of carbohydrate active enzymes and secondary metabolites.</title>
        <authorList>
            <person name="Sorensen T."/>
        </authorList>
    </citation>
    <scope>NUCLEOTIDE SEQUENCE [LARGE SCALE GENOMIC DNA]</scope>
    <source>
        <strain evidence="1 2">CBS 83171</strain>
    </source>
</reference>
<evidence type="ECO:0000313" key="2">
    <source>
        <dbReference type="Proteomes" id="UP001446871"/>
    </source>
</evidence>